<dbReference type="InterPro" id="IPR051588">
    <property type="entry name" value="Cobalamin_Transport"/>
</dbReference>
<evidence type="ECO:0000256" key="1">
    <source>
        <dbReference type="ARBA" id="ARBA00004613"/>
    </source>
</evidence>
<dbReference type="Gene3D" id="4.10.400.10">
    <property type="entry name" value="Low-density Lipoprotein Receptor"/>
    <property type="match status" value="3"/>
</dbReference>
<dbReference type="Gene3D" id="1.50.10.20">
    <property type="match status" value="1"/>
</dbReference>
<dbReference type="InterPro" id="IPR023415">
    <property type="entry name" value="LDLR_class-A_CS"/>
</dbReference>
<keyword evidence="10" id="KW-1185">Reference proteome</keyword>
<dbReference type="GO" id="GO:0015889">
    <property type="term" value="P:cobalamin transport"/>
    <property type="evidence" value="ECO:0007669"/>
    <property type="project" value="InterPro"/>
</dbReference>
<feature type="chain" id="PRO_5036464281" evidence="8">
    <location>
        <begin position="22"/>
        <end position="571"/>
    </location>
</feature>
<dbReference type="CDD" id="cd00112">
    <property type="entry name" value="LDLa"/>
    <property type="match status" value="3"/>
</dbReference>
<feature type="disulfide bond" evidence="6">
    <location>
        <begin position="291"/>
        <end position="330"/>
    </location>
</feature>
<evidence type="ECO:0000256" key="8">
    <source>
        <dbReference type="SAM" id="SignalP"/>
    </source>
</evidence>
<feature type="signal peptide" evidence="8">
    <location>
        <begin position="1"/>
        <end position="21"/>
    </location>
</feature>
<proteinExistence type="predicted"/>
<dbReference type="PANTHER" id="PTHR10559">
    <property type="entry name" value="TRANSCOBALAMIN-1/GASTRIC INTRINSIC FACTOR"/>
    <property type="match status" value="1"/>
</dbReference>
<evidence type="ECO:0000313" key="10">
    <source>
        <dbReference type="Proteomes" id="UP000887116"/>
    </source>
</evidence>
<accession>A0A8X6HEZ5</accession>
<dbReference type="SUPFAM" id="SSF57424">
    <property type="entry name" value="LDL receptor-like module"/>
    <property type="match status" value="3"/>
</dbReference>
<feature type="binding site" evidence="5">
    <location>
        <position position="363"/>
    </location>
    <ligand>
        <name>cyanocob(III)alamin</name>
        <dbReference type="ChEBI" id="CHEBI:17439"/>
    </ligand>
</feature>
<dbReference type="InterPro" id="IPR002172">
    <property type="entry name" value="LDrepeatLR_classA_rpt"/>
</dbReference>
<feature type="disulfide bond" evidence="7">
    <location>
        <begin position="124"/>
        <end position="139"/>
    </location>
</feature>
<dbReference type="Pfam" id="PF00057">
    <property type="entry name" value="Ldl_recept_a"/>
    <property type="match status" value="3"/>
</dbReference>
<feature type="disulfide bond" evidence="7">
    <location>
        <begin position="48"/>
        <end position="63"/>
    </location>
</feature>
<dbReference type="AlphaFoldDB" id="A0A8X6HEZ5"/>
<dbReference type="PROSITE" id="PS01209">
    <property type="entry name" value="LDLRA_1"/>
    <property type="match status" value="1"/>
</dbReference>
<keyword evidence="3 8" id="KW-0732">Signal</keyword>
<feature type="disulfide bond" evidence="7">
    <location>
        <begin position="86"/>
        <end position="101"/>
    </location>
</feature>
<feature type="binding site" evidence="5">
    <location>
        <position position="319"/>
    </location>
    <ligand>
        <name>cyanocob(III)alamin</name>
        <dbReference type="ChEBI" id="CHEBI:17439"/>
    </ligand>
</feature>
<dbReference type="PANTHER" id="PTHR10559:SF18">
    <property type="entry name" value="TRANSCOBALAMIN II"/>
    <property type="match status" value="1"/>
</dbReference>
<dbReference type="SMART" id="SM00192">
    <property type="entry name" value="LDLa"/>
    <property type="match status" value="3"/>
</dbReference>
<name>A0A8X6HEZ5_TRICU</name>
<keyword evidence="2" id="KW-0964">Secreted</keyword>
<dbReference type="GO" id="GO:0005615">
    <property type="term" value="C:extracellular space"/>
    <property type="evidence" value="ECO:0007669"/>
    <property type="project" value="TreeGrafter"/>
</dbReference>
<protein>
    <submittedName>
        <fullName evidence="9">Gastric intrinsic factor</fullName>
    </submittedName>
</protein>
<dbReference type="GO" id="GO:0031419">
    <property type="term" value="F:cobalamin binding"/>
    <property type="evidence" value="ECO:0007669"/>
    <property type="project" value="InterPro"/>
</dbReference>
<evidence type="ECO:0000256" key="2">
    <source>
        <dbReference type="ARBA" id="ARBA00022525"/>
    </source>
</evidence>
<dbReference type="PRINTS" id="PR00261">
    <property type="entry name" value="LDLRECEPTOR"/>
</dbReference>
<evidence type="ECO:0000256" key="5">
    <source>
        <dbReference type="PIRSR" id="PIRSR602157-1"/>
    </source>
</evidence>
<reference evidence="9" key="1">
    <citation type="submission" date="2020-07" db="EMBL/GenBank/DDBJ databases">
        <title>Multicomponent nature underlies the extraordinary mechanical properties of spider dragline silk.</title>
        <authorList>
            <person name="Kono N."/>
            <person name="Nakamura H."/>
            <person name="Mori M."/>
            <person name="Yoshida Y."/>
            <person name="Ohtoshi R."/>
            <person name="Malay A.D."/>
            <person name="Moran D.A.P."/>
            <person name="Tomita M."/>
            <person name="Numata K."/>
            <person name="Arakawa K."/>
        </authorList>
    </citation>
    <scope>NUCLEOTIDE SEQUENCE</scope>
</reference>
<evidence type="ECO:0000256" key="6">
    <source>
        <dbReference type="PIRSR" id="PIRSR602157-2"/>
    </source>
</evidence>
<comment type="caution">
    <text evidence="9">The sequence shown here is derived from an EMBL/GenBank/DDBJ whole genome shotgun (WGS) entry which is preliminary data.</text>
</comment>
<evidence type="ECO:0000256" key="7">
    <source>
        <dbReference type="PROSITE-ProRule" id="PRU00124"/>
    </source>
</evidence>
<dbReference type="Pfam" id="PF01122">
    <property type="entry name" value="Cobalamin_bind"/>
    <property type="match status" value="1"/>
</dbReference>
<organism evidence="9 10">
    <name type="scientific">Trichonephila clavata</name>
    <name type="common">Joro spider</name>
    <name type="synonym">Nephila clavata</name>
    <dbReference type="NCBI Taxonomy" id="2740835"/>
    <lineage>
        <taxon>Eukaryota</taxon>
        <taxon>Metazoa</taxon>
        <taxon>Ecdysozoa</taxon>
        <taxon>Arthropoda</taxon>
        <taxon>Chelicerata</taxon>
        <taxon>Arachnida</taxon>
        <taxon>Araneae</taxon>
        <taxon>Araneomorphae</taxon>
        <taxon>Entelegynae</taxon>
        <taxon>Araneoidea</taxon>
        <taxon>Nephilidae</taxon>
        <taxon>Trichonephila</taxon>
    </lineage>
</organism>
<comment type="subcellular location">
    <subcellularLocation>
        <location evidence="1">Secreted</location>
    </subcellularLocation>
</comment>
<keyword evidence="5" id="KW-0170">Cobalt</keyword>
<comment type="caution">
    <text evidence="7">Lacks conserved residue(s) required for the propagation of feature annotation.</text>
</comment>
<gene>
    <name evidence="9" type="primary">NCL1_48839</name>
    <name evidence="9" type="ORF">TNCT_455181</name>
</gene>
<evidence type="ECO:0000313" key="9">
    <source>
        <dbReference type="EMBL" id="GFQ85329.1"/>
    </source>
</evidence>
<evidence type="ECO:0000256" key="3">
    <source>
        <dbReference type="ARBA" id="ARBA00022729"/>
    </source>
</evidence>
<dbReference type="InterPro" id="IPR036055">
    <property type="entry name" value="LDL_receptor-like_sf"/>
</dbReference>
<sequence length="571" mass="63974">MSVAKITGVLLLWIAFHSVRAALMQGICPSGELWCADRSKCFSQNWTCNGFKSCKDGSDEIDCYPCSSAEYMCTDRNQCIDPIMVCNGEKDCRDGSDETYCGPCSFLEFRCMTGRHCIFSGGVCNGKKDCPDGSDEINCDKAVSHRLQPSYLTSEALTVGNKVLNVPGAASTRSRLISWFKERRKSGSTVNKWGSQLPRVAVALHLANESIFSPGNTTGQEISYELTIQMLHHLSKDIRMSSQELALYIHAMLVACMDPRDFYGLNLVQELRKRTEANANYTNPFQILVLCNAGDTMSTRDVDRVMAAYDSQHRPFWTDTQALASLALACLSTKSNIVTDERILKDMLEELKKHQFRNGTVDNLKTTALVVQALLIYDSFEKDFDLKSALQSILQSVSGNVTLLNAYYALPVLTGNSLLNISSSHCRVTPETEAEALENALNVNGETISVEFSIWFGDKIELARTWRLKMHPNNSIYDVIETVAKIDNRQKVEYNVVKGKPFVTSLGGIEDDPERGTFWFVHLKILNSDREPELIEKSPVDLKIKRNQEIILWYKPGPWSSNFRVSTTTSN</sequence>
<dbReference type="OrthoDB" id="6437670at2759"/>
<dbReference type="PROSITE" id="PS50068">
    <property type="entry name" value="LDLRA_2"/>
    <property type="match status" value="3"/>
</dbReference>
<dbReference type="InterPro" id="IPR002157">
    <property type="entry name" value="Cbl-bd_prot"/>
</dbReference>
<dbReference type="EMBL" id="BMAO01003048">
    <property type="protein sequence ID" value="GFQ85329.1"/>
    <property type="molecule type" value="Genomic_DNA"/>
</dbReference>
<dbReference type="Gene3D" id="2.170.130.30">
    <property type="match status" value="1"/>
</dbReference>
<dbReference type="Proteomes" id="UP000887116">
    <property type="component" value="Unassembled WGS sequence"/>
</dbReference>
<keyword evidence="4 6" id="KW-1015">Disulfide bond</keyword>
<evidence type="ECO:0000256" key="4">
    <source>
        <dbReference type="ARBA" id="ARBA00023157"/>
    </source>
</evidence>